<keyword evidence="7" id="KW-1133">Transmembrane helix</keyword>
<feature type="domain" description="Sushi" evidence="8">
    <location>
        <begin position="123"/>
        <end position="182"/>
    </location>
</feature>
<dbReference type="Gene3D" id="2.10.70.10">
    <property type="entry name" value="Complement Module, domain 1"/>
    <property type="match status" value="6"/>
</dbReference>
<dbReference type="PROSITE" id="PS50923">
    <property type="entry name" value="SUSHI"/>
    <property type="match status" value="6"/>
</dbReference>
<dbReference type="SUPFAM" id="SSF57535">
    <property type="entry name" value="Complement control module/SCR domain"/>
    <property type="match status" value="6"/>
</dbReference>
<dbReference type="Pfam" id="PF00084">
    <property type="entry name" value="Sushi"/>
    <property type="match status" value="5"/>
</dbReference>
<keyword evidence="7" id="KW-0472">Membrane</keyword>
<protein>
    <submittedName>
        <fullName evidence="9">Complement decay-accelerating factor-like isoform X2</fullName>
    </submittedName>
</protein>
<dbReference type="SMART" id="SM00032">
    <property type="entry name" value="CCP"/>
    <property type="match status" value="6"/>
</dbReference>
<proteinExistence type="evidence at protein level"/>
<comment type="caution">
    <text evidence="6">Lacks conserved residue(s) required for the propagation of feature annotation.</text>
</comment>
<dbReference type="Proteomes" id="UP000290572">
    <property type="component" value="Unassembled WGS sequence"/>
</dbReference>
<evidence type="ECO:0000259" key="8">
    <source>
        <dbReference type="PROSITE" id="PS50923"/>
    </source>
</evidence>
<evidence type="ECO:0000256" key="7">
    <source>
        <dbReference type="SAM" id="Phobius"/>
    </source>
</evidence>
<sequence length="396" mass="43709">MGKDCSLPVLNGTVVLSSESILKNSFPDNSKAFLECPKGQERKYGPPFITCLNGDWSDVKLNCTKIDCGEPKSSPHMTYIKRDGTLFGAYIQPVCERGYDLEGTAHRQCLVSGWSGNVECILTTCELPDPVEHGRFITPKDEPVFNDTIEFSCDENYVLVGKSSITCSDYGEYDSPPPKCKVTTCKLPDPVEHGRFITPKDEPVFNDTIEFSCDENYVLVGNSSITCSDYGEYDSPPPKCKVTTCELPDPVEHGRFIAPRDEPVFNDVITFSCDENYVLVGNSSITCSDYGEYDSPPPKCKVTTCELPDPVEHGRFIAPRDEPVFNDVITFSCDENYVLVGNSSITCSDYGEYDSPPPKCKGGSWNVTLAWTLVTLVTLTVAVVVLACYPKEGKSY</sequence>
<feature type="domain" description="Sushi" evidence="8">
    <location>
        <begin position="3"/>
        <end position="65"/>
    </location>
</feature>
<feature type="disulfide bond" evidence="6">
    <location>
        <begin position="213"/>
        <end position="240"/>
    </location>
</feature>
<dbReference type="PANTHER" id="PTHR46393:SF7">
    <property type="entry name" value="COMPLEMENT C2"/>
    <property type="match status" value="1"/>
</dbReference>
<keyword evidence="5" id="KW-0325">Glycoprotein</keyword>
<dbReference type="STRING" id="84645.A0A498LLV3"/>
<accession>A0A498LLV3</accession>
<feature type="domain" description="Sushi" evidence="8">
    <location>
        <begin position="183"/>
        <end position="242"/>
    </location>
</feature>
<comment type="caution">
    <text evidence="9">The sequence shown here is derived from an EMBL/GenBank/DDBJ whole genome shotgun (WGS) entry which is preliminary data.</text>
</comment>
<keyword evidence="2" id="KW-0732">Signal</keyword>
<evidence type="ECO:0000256" key="1">
    <source>
        <dbReference type="ARBA" id="ARBA00022659"/>
    </source>
</evidence>
<feature type="domain" description="Sushi" evidence="8">
    <location>
        <begin position="243"/>
        <end position="302"/>
    </location>
</feature>
<evidence type="ECO:0000256" key="2">
    <source>
        <dbReference type="ARBA" id="ARBA00022729"/>
    </source>
</evidence>
<feature type="domain" description="Sushi" evidence="8">
    <location>
        <begin position="66"/>
        <end position="122"/>
    </location>
</feature>
<dbReference type="AlphaFoldDB" id="A0A498LLV3"/>
<keyword evidence="3" id="KW-0677">Repeat</keyword>
<evidence type="ECO:0000256" key="5">
    <source>
        <dbReference type="ARBA" id="ARBA00023180"/>
    </source>
</evidence>
<organism evidence="9 10">
    <name type="scientific">Labeo rohita</name>
    <name type="common">Indian major carp</name>
    <name type="synonym">Cyprinus rohita</name>
    <dbReference type="NCBI Taxonomy" id="84645"/>
    <lineage>
        <taxon>Eukaryota</taxon>
        <taxon>Metazoa</taxon>
        <taxon>Chordata</taxon>
        <taxon>Craniata</taxon>
        <taxon>Vertebrata</taxon>
        <taxon>Euteleostomi</taxon>
        <taxon>Actinopterygii</taxon>
        <taxon>Neopterygii</taxon>
        <taxon>Teleostei</taxon>
        <taxon>Ostariophysi</taxon>
        <taxon>Cypriniformes</taxon>
        <taxon>Cyprinidae</taxon>
        <taxon>Labeoninae</taxon>
        <taxon>Labeonini</taxon>
        <taxon>Labeo</taxon>
    </lineage>
</organism>
<reference evidence="9 10" key="1">
    <citation type="submission" date="2018-03" db="EMBL/GenBank/DDBJ databases">
        <title>Draft genome sequence of Rohu Carp (Labeo rohita).</title>
        <authorList>
            <person name="Das P."/>
            <person name="Kushwaha B."/>
            <person name="Joshi C.G."/>
            <person name="Kumar D."/>
            <person name="Nagpure N.S."/>
            <person name="Sahoo L."/>
            <person name="Das S.P."/>
            <person name="Bit A."/>
            <person name="Patnaik S."/>
            <person name="Meher P.K."/>
            <person name="Jayasankar P."/>
            <person name="Koringa P.G."/>
            <person name="Patel N.V."/>
            <person name="Hinsu A.T."/>
            <person name="Kumar R."/>
            <person name="Pandey M."/>
            <person name="Agarwal S."/>
            <person name="Srivastava S."/>
            <person name="Singh M."/>
            <person name="Iquebal M.A."/>
            <person name="Jaiswal S."/>
            <person name="Angadi U.B."/>
            <person name="Kumar N."/>
            <person name="Raza M."/>
            <person name="Shah T.M."/>
            <person name="Rai A."/>
            <person name="Jena J.K."/>
        </authorList>
    </citation>
    <scope>NUCLEOTIDE SEQUENCE [LARGE SCALE GENOMIC DNA]</scope>
    <source>
        <strain evidence="9">DASCIFA01</strain>
        <tissue evidence="9">Testis</tissue>
    </source>
</reference>
<keyword evidence="11" id="KW-1267">Proteomics identification</keyword>
<evidence type="ECO:0007829" key="11">
    <source>
        <dbReference type="PeptideAtlas" id="A0A498LLV3"/>
    </source>
</evidence>
<keyword evidence="7" id="KW-0812">Transmembrane</keyword>
<dbReference type="InterPro" id="IPR035976">
    <property type="entry name" value="Sushi/SCR/CCP_sf"/>
</dbReference>
<gene>
    <name evidence="9" type="ORF">ROHU_011312</name>
</gene>
<evidence type="ECO:0000256" key="3">
    <source>
        <dbReference type="ARBA" id="ARBA00022737"/>
    </source>
</evidence>
<evidence type="ECO:0000256" key="4">
    <source>
        <dbReference type="ARBA" id="ARBA00023157"/>
    </source>
</evidence>
<evidence type="ECO:0000256" key="6">
    <source>
        <dbReference type="PROSITE-ProRule" id="PRU00302"/>
    </source>
</evidence>
<feature type="disulfide bond" evidence="6">
    <location>
        <begin position="36"/>
        <end position="63"/>
    </location>
</feature>
<feature type="disulfide bond" evidence="6">
    <location>
        <begin position="333"/>
        <end position="360"/>
    </location>
</feature>
<keyword evidence="1 6" id="KW-0768">Sushi</keyword>
<dbReference type="CDD" id="cd00033">
    <property type="entry name" value="CCP"/>
    <property type="match status" value="4"/>
</dbReference>
<feature type="disulfide bond" evidence="6">
    <location>
        <begin position="273"/>
        <end position="300"/>
    </location>
</feature>
<dbReference type="EMBL" id="QBIY01013293">
    <property type="protein sequence ID" value="RXN09170.1"/>
    <property type="molecule type" value="Genomic_DNA"/>
</dbReference>
<feature type="domain" description="Sushi" evidence="8">
    <location>
        <begin position="303"/>
        <end position="362"/>
    </location>
</feature>
<feature type="disulfide bond" evidence="6">
    <location>
        <begin position="153"/>
        <end position="180"/>
    </location>
</feature>
<feature type="transmembrane region" description="Helical" evidence="7">
    <location>
        <begin position="369"/>
        <end position="389"/>
    </location>
</feature>
<evidence type="ECO:0000313" key="9">
    <source>
        <dbReference type="EMBL" id="RXN09170.1"/>
    </source>
</evidence>
<keyword evidence="4 6" id="KW-1015">Disulfide bond</keyword>
<evidence type="ECO:0000313" key="10">
    <source>
        <dbReference type="Proteomes" id="UP000290572"/>
    </source>
</evidence>
<dbReference type="InterPro" id="IPR000436">
    <property type="entry name" value="Sushi_SCR_CCP_dom"/>
</dbReference>
<keyword evidence="10" id="KW-1185">Reference proteome</keyword>
<name>A0A498LLV3_LABRO</name>
<dbReference type="PANTHER" id="PTHR46393">
    <property type="entry name" value="SUSHI DOMAIN-CONTAINING PROTEIN"/>
    <property type="match status" value="1"/>
</dbReference>